<protein>
    <submittedName>
        <fullName evidence="2 3">Uncharacterized protein</fullName>
    </submittedName>
</protein>
<evidence type="ECO:0000313" key="4">
    <source>
        <dbReference type="Proteomes" id="UP000014760"/>
    </source>
</evidence>
<dbReference type="AlphaFoldDB" id="R7TWI6"/>
<gene>
    <name evidence="2" type="ORF">CAPTEDRAFT_229225</name>
</gene>
<dbReference type="EMBL" id="KB308384">
    <property type="protein sequence ID" value="ELT97962.1"/>
    <property type="molecule type" value="Genomic_DNA"/>
</dbReference>
<feature type="compositionally biased region" description="Basic and acidic residues" evidence="1">
    <location>
        <begin position="105"/>
        <end position="126"/>
    </location>
</feature>
<reference evidence="2 4" key="2">
    <citation type="journal article" date="2013" name="Nature">
        <title>Insights into bilaterian evolution from three spiralian genomes.</title>
        <authorList>
            <person name="Simakov O."/>
            <person name="Marletaz F."/>
            <person name="Cho S.J."/>
            <person name="Edsinger-Gonzales E."/>
            <person name="Havlak P."/>
            <person name="Hellsten U."/>
            <person name="Kuo D.H."/>
            <person name="Larsson T."/>
            <person name="Lv J."/>
            <person name="Arendt D."/>
            <person name="Savage R."/>
            <person name="Osoegawa K."/>
            <person name="de Jong P."/>
            <person name="Grimwood J."/>
            <person name="Chapman J.A."/>
            <person name="Shapiro H."/>
            <person name="Aerts A."/>
            <person name="Otillar R.P."/>
            <person name="Terry A.Y."/>
            <person name="Boore J.L."/>
            <person name="Grigoriev I.V."/>
            <person name="Lindberg D.R."/>
            <person name="Seaver E.C."/>
            <person name="Weisblat D.A."/>
            <person name="Putnam N.H."/>
            <person name="Rokhsar D.S."/>
        </authorList>
    </citation>
    <scope>NUCLEOTIDE SEQUENCE</scope>
    <source>
        <strain evidence="2 4">I ESC-2004</strain>
    </source>
</reference>
<evidence type="ECO:0000256" key="1">
    <source>
        <dbReference type="SAM" id="MobiDB-lite"/>
    </source>
</evidence>
<evidence type="ECO:0000313" key="3">
    <source>
        <dbReference type="EnsemblMetazoa" id="CapteP229225"/>
    </source>
</evidence>
<evidence type="ECO:0000313" key="2">
    <source>
        <dbReference type="EMBL" id="ELT97962.1"/>
    </source>
</evidence>
<dbReference type="Proteomes" id="UP000014760">
    <property type="component" value="Unassembled WGS sequence"/>
</dbReference>
<dbReference type="HOGENOM" id="CLU_1267967_0_0_1"/>
<dbReference type="EnsemblMetazoa" id="CapteT229225">
    <property type="protein sequence ID" value="CapteP229225"/>
    <property type="gene ID" value="CapteG229225"/>
</dbReference>
<feature type="region of interest" description="Disordered" evidence="1">
    <location>
        <begin position="98"/>
        <end position="131"/>
    </location>
</feature>
<reference evidence="3" key="3">
    <citation type="submission" date="2015-06" db="UniProtKB">
        <authorList>
            <consortium name="EnsemblMetazoa"/>
        </authorList>
    </citation>
    <scope>IDENTIFICATION</scope>
</reference>
<keyword evidence="4" id="KW-1185">Reference proteome</keyword>
<accession>R7TWI6</accession>
<reference evidence="4" key="1">
    <citation type="submission" date="2012-12" db="EMBL/GenBank/DDBJ databases">
        <authorList>
            <person name="Hellsten U."/>
            <person name="Grimwood J."/>
            <person name="Chapman J.A."/>
            <person name="Shapiro H."/>
            <person name="Aerts A."/>
            <person name="Otillar R.P."/>
            <person name="Terry A.Y."/>
            <person name="Boore J.L."/>
            <person name="Simakov O."/>
            <person name="Marletaz F."/>
            <person name="Cho S.-J."/>
            <person name="Edsinger-Gonzales E."/>
            <person name="Havlak P."/>
            <person name="Kuo D.-H."/>
            <person name="Larsson T."/>
            <person name="Lv J."/>
            <person name="Arendt D."/>
            <person name="Savage R."/>
            <person name="Osoegawa K."/>
            <person name="de Jong P."/>
            <person name="Lindberg D.R."/>
            <person name="Seaver E.C."/>
            <person name="Weisblat D.A."/>
            <person name="Putnam N.H."/>
            <person name="Grigoriev I.V."/>
            <person name="Rokhsar D.S."/>
        </authorList>
    </citation>
    <scope>NUCLEOTIDE SEQUENCE</scope>
    <source>
        <strain evidence="4">I ESC-2004</strain>
    </source>
</reference>
<dbReference type="EMBL" id="AMQN01010687">
    <property type="status" value="NOT_ANNOTATED_CDS"/>
    <property type="molecule type" value="Genomic_DNA"/>
</dbReference>
<sequence>MDHSYSSGKDCSRERERLRKQDHCYFLIANKTPEVIKRKQLLESEEWSAIRGRDDHTYGRRALLCEKENSSEIGTSLQDVSPQSPVIGVTAKFATLPDHQYPRRNQREATETKDSHDRDHTYFDKNRPRKPARLATRSHYDHEYCTAMEAEEGDIVETAAIEEASTGVALRDCGCPATPAHSPWWALDMSAGCRSPLTASSSAMSIPNVIVSSADVVM</sequence>
<proteinExistence type="predicted"/>
<name>R7TWI6_CAPTE</name>
<organism evidence="2">
    <name type="scientific">Capitella teleta</name>
    <name type="common">Polychaete worm</name>
    <dbReference type="NCBI Taxonomy" id="283909"/>
    <lineage>
        <taxon>Eukaryota</taxon>
        <taxon>Metazoa</taxon>
        <taxon>Spiralia</taxon>
        <taxon>Lophotrochozoa</taxon>
        <taxon>Annelida</taxon>
        <taxon>Polychaeta</taxon>
        <taxon>Sedentaria</taxon>
        <taxon>Scolecida</taxon>
        <taxon>Capitellidae</taxon>
        <taxon>Capitella</taxon>
    </lineage>
</organism>